<dbReference type="PANTHER" id="PTHR10903">
    <property type="entry name" value="GTPASE, IMAP FAMILY MEMBER-RELATED"/>
    <property type="match status" value="1"/>
</dbReference>
<dbReference type="InterPro" id="IPR045058">
    <property type="entry name" value="GIMA/IAN/Toc"/>
</dbReference>
<comment type="caution">
    <text evidence="9">The sequence shown here is derived from an EMBL/GenBank/DDBJ whole genome shotgun (WGS) entry which is preliminary data.</text>
</comment>
<feature type="domain" description="Caspase family p10" evidence="7">
    <location>
        <begin position="76"/>
        <end position="159"/>
    </location>
</feature>
<keyword evidence="5" id="KW-0175">Coiled coil</keyword>
<evidence type="ECO:0000256" key="2">
    <source>
        <dbReference type="ARBA" id="ARBA00010134"/>
    </source>
</evidence>
<feature type="compositionally biased region" description="Basic and acidic residues" evidence="6">
    <location>
        <begin position="446"/>
        <end position="457"/>
    </location>
</feature>
<dbReference type="InterPro" id="IPR027417">
    <property type="entry name" value="P-loop_NTPase"/>
</dbReference>
<evidence type="ECO:0000259" key="8">
    <source>
        <dbReference type="PROSITE" id="PS51720"/>
    </source>
</evidence>
<evidence type="ECO:0000256" key="3">
    <source>
        <dbReference type="ARBA" id="ARBA00022741"/>
    </source>
</evidence>
<name>A0ABD0JZM3_9CAEN</name>
<comment type="similarity">
    <text evidence="2">Belongs to the peptidase C14A family.</text>
</comment>
<dbReference type="PROSITE" id="PS51720">
    <property type="entry name" value="G_AIG1"/>
    <property type="match status" value="1"/>
</dbReference>
<dbReference type="Pfam" id="PF04548">
    <property type="entry name" value="AIG1"/>
    <property type="match status" value="1"/>
</dbReference>
<dbReference type="Pfam" id="PF00656">
    <property type="entry name" value="Peptidase_C14"/>
    <property type="match status" value="1"/>
</dbReference>
<keyword evidence="4" id="KW-0342">GTP-binding</keyword>
<dbReference type="EMBL" id="JACVVK020000289">
    <property type="protein sequence ID" value="KAK7480040.1"/>
    <property type="molecule type" value="Genomic_DNA"/>
</dbReference>
<dbReference type="InterPro" id="IPR002138">
    <property type="entry name" value="Pept_C14_p10"/>
</dbReference>
<feature type="non-terminal residue" evidence="9">
    <location>
        <position position="1"/>
    </location>
</feature>
<dbReference type="InterPro" id="IPR006703">
    <property type="entry name" value="G_AIG1"/>
</dbReference>
<dbReference type="GO" id="GO:0005525">
    <property type="term" value="F:GTP binding"/>
    <property type="evidence" value="ECO:0007669"/>
    <property type="project" value="UniProtKB-KW"/>
</dbReference>
<dbReference type="Proteomes" id="UP001519460">
    <property type="component" value="Unassembled WGS sequence"/>
</dbReference>
<evidence type="ECO:0000256" key="4">
    <source>
        <dbReference type="ARBA" id="ARBA00023134"/>
    </source>
</evidence>
<dbReference type="PANTHER" id="PTHR10903:SF184">
    <property type="entry name" value="GTP-BINDING PROTEIN A"/>
    <property type="match status" value="1"/>
</dbReference>
<dbReference type="InterPro" id="IPR011600">
    <property type="entry name" value="Pept_C14_caspase"/>
</dbReference>
<keyword evidence="3" id="KW-0547">Nucleotide-binding</keyword>
<dbReference type="InterPro" id="IPR015917">
    <property type="entry name" value="Pept_C14A"/>
</dbReference>
<evidence type="ECO:0000313" key="9">
    <source>
        <dbReference type="EMBL" id="KAK7480040.1"/>
    </source>
</evidence>
<dbReference type="AlphaFoldDB" id="A0ABD0JZM3"/>
<dbReference type="FunFam" id="3.40.50.300:FF:000366">
    <property type="entry name" value="GTPase, IMAP family member 2"/>
    <property type="match status" value="1"/>
</dbReference>
<accession>A0ABD0JZM3</accession>
<dbReference type="InterPro" id="IPR029030">
    <property type="entry name" value="Caspase-like_dom_sf"/>
</dbReference>
<gene>
    <name evidence="9" type="ORF">BaRGS_00028677</name>
</gene>
<feature type="region of interest" description="Disordered" evidence="6">
    <location>
        <begin position="435"/>
        <end position="457"/>
    </location>
</feature>
<evidence type="ECO:0000256" key="6">
    <source>
        <dbReference type="SAM" id="MobiDB-lite"/>
    </source>
</evidence>
<dbReference type="SUPFAM" id="SSF52129">
    <property type="entry name" value="Caspase-like"/>
    <property type="match status" value="1"/>
</dbReference>
<sequence length="541" mass="61990">PLGHARSSSALAVDCPEQFVRPVVQCKNTTPSRGLAHQLRRCAGVWRLEPARYPENVLEYDASPENDSDRAAEVLVPNEADFLLAYSTVPGFVSVRHKTEGSWYIRPLTKLLNEHAHCRDLVDILTMVNREVGKMYTADGFRQAPAMMSMLRKKVIFEEHFRLLLFGKTGAGKSSTGNTILSAKLFGCNSIFSGCTKTCELRRGNIGHHTLEVMDSPGLYDKDKENEVITTAIVQAVAGMHPGPHAILYVVQVGRYLDQEYGAYRHLKALFDEGITKYIIVLFTHGDRLQFGQTVEDALRQSPNKELSQVLDECNNRHVIFNNNANDPRPQVEKLMEMVRQLNRENKRPYKCPKYMSIGENLEKEVAVRLEKVEEEETRKLKVVQKLQTEKKAAEEGLQKAQQVMKKMQLEHERQMQEEQEKREAAKRLMEGTPAGAQLNDEAQGEEEKAPGQHLERKTEAIAKLEEEIEQEKQILEAKEKECAELEARQREEELRETERRRERYEKEVNILKHRIAEMKEKAFIDKARSECAMITEKIAH</sequence>
<evidence type="ECO:0000256" key="5">
    <source>
        <dbReference type="SAM" id="Coils"/>
    </source>
</evidence>
<feature type="coiled-coil region" evidence="5">
    <location>
        <begin position="370"/>
        <end position="429"/>
    </location>
</feature>
<reference evidence="9 10" key="1">
    <citation type="journal article" date="2023" name="Sci. Data">
        <title>Genome assembly of the Korean intertidal mud-creeper Batillaria attramentaria.</title>
        <authorList>
            <person name="Patra A.K."/>
            <person name="Ho P.T."/>
            <person name="Jun S."/>
            <person name="Lee S.J."/>
            <person name="Kim Y."/>
            <person name="Won Y.J."/>
        </authorList>
    </citation>
    <scope>NUCLEOTIDE SEQUENCE [LARGE SCALE GENOMIC DNA]</scope>
    <source>
        <strain evidence="9">Wonlab-2016</strain>
    </source>
</reference>
<dbReference type="PROSITE" id="PS50207">
    <property type="entry name" value="CASPASE_P10"/>
    <property type="match status" value="1"/>
</dbReference>
<organism evidence="9 10">
    <name type="scientific">Batillaria attramentaria</name>
    <dbReference type="NCBI Taxonomy" id="370345"/>
    <lineage>
        <taxon>Eukaryota</taxon>
        <taxon>Metazoa</taxon>
        <taxon>Spiralia</taxon>
        <taxon>Lophotrochozoa</taxon>
        <taxon>Mollusca</taxon>
        <taxon>Gastropoda</taxon>
        <taxon>Caenogastropoda</taxon>
        <taxon>Sorbeoconcha</taxon>
        <taxon>Cerithioidea</taxon>
        <taxon>Batillariidae</taxon>
        <taxon>Batillaria</taxon>
    </lineage>
</organism>
<feature type="domain" description="AIG1-type G" evidence="8">
    <location>
        <begin position="158"/>
        <end position="359"/>
    </location>
</feature>
<dbReference type="SUPFAM" id="SSF52540">
    <property type="entry name" value="P-loop containing nucleoside triphosphate hydrolases"/>
    <property type="match status" value="1"/>
</dbReference>
<evidence type="ECO:0000259" key="7">
    <source>
        <dbReference type="PROSITE" id="PS50207"/>
    </source>
</evidence>
<protein>
    <recommendedName>
        <fullName evidence="11">AIG1-type G domain-containing protein</fullName>
    </recommendedName>
</protein>
<dbReference type="Gene3D" id="3.40.50.300">
    <property type="entry name" value="P-loop containing nucleotide triphosphate hydrolases"/>
    <property type="match status" value="1"/>
</dbReference>
<dbReference type="Gene3D" id="3.30.70.1470">
    <property type="entry name" value="Caspase-like"/>
    <property type="match status" value="1"/>
</dbReference>
<evidence type="ECO:0000256" key="1">
    <source>
        <dbReference type="ARBA" id="ARBA00008535"/>
    </source>
</evidence>
<keyword evidence="10" id="KW-1185">Reference proteome</keyword>
<evidence type="ECO:0000313" key="10">
    <source>
        <dbReference type="Proteomes" id="UP001519460"/>
    </source>
</evidence>
<comment type="similarity">
    <text evidence="1">Belongs to the TRAFAC class TrmE-Era-EngA-EngB-Septin-like GTPase superfamily. AIG1/Toc34/Toc159-like paraseptin GTPase family. IAN subfamily.</text>
</comment>
<dbReference type="SMART" id="SM00115">
    <property type="entry name" value="CASc"/>
    <property type="match status" value="1"/>
</dbReference>
<proteinExistence type="inferred from homology"/>
<evidence type="ECO:0008006" key="11">
    <source>
        <dbReference type="Google" id="ProtNLM"/>
    </source>
</evidence>